<feature type="transmembrane region" description="Helical" evidence="1">
    <location>
        <begin position="12"/>
        <end position="32"/>
    </location>
</feature>
<evidence type="ECO:0000313" key="3">
    <source>
        <dbReference type="Proteomes" id="UP000177039"/>
    </source>
</evidence>
<keyword evidence="1" id="KW-0812">Transmembrane</keyword>
<keyword evidence="1" id="KW-0472">Membrane</keyword>
<evidence type="ECO:0008006" key="4">
    <source>
        <dbReference type="Google" id="ProtNLM"/>
    </source>
</evidence>
<accession>A0A1F5H3J5</accession>
<organism evidence="2 3">
    <name type="scientific">Candidatus Curtissbacteria bacterium RIFCSPLOWO2_01_FULL_42_50</name>
    <dbReference type="NCBI Taxonomy" id="1797730"/>
    <lineage>
        <taxon>Bacteria</taxon>
        <taxon>Candidatus Curtissiibacteriota</taxon>
    </lineage>
</organism>
<proteinExistence type="predicted"/>
<protein>
    <recommendedName>
        <fullName evidence="4">PsbP C-terminal domain-containing protein</fullName>
    </recommendedName>
</protein>
<dbReference type="Proteomes" id="UP000177039">
    <property type="component" value="Unassembled WGS sequence"/>
</dbReference>
<name>A0A1F5H3J5_9BACT</name>
<dbReference type="Pfam" id="PF18933">
    <property type="entry name" value="PsbP_2"/>
    <property type="match status" value="1"/>
</dbReference>
<dbReference type="EMBL" id="MFBT01000032">
    <property type="protein sequence ID" value="OGD98740.1"/>
    <property type="molecule type" value="Genomic_DNA"/>
</dbReference>
<keyword evidence="1" id="KW-1133">Transmembrane helix</keyword>
<evidence type="ECO:0000313" key="2">
    <source>
        <dbReference type="EMBL" id="OGD98740.1"/>
    </source>
</evidence>
<comment type="caution">
    <text evidence="2">The sequence shown here is derived from an EMBL/GenBank/DDBJ whole genome shotgun (WGS) entry which is preliminary data.</text>
</comment>
<evidence type="ECO:0000256" key="1">
    <source>
        <dbReference type="SAM" id="Phobius"/>
    </source>
</evidence>
<dbReference type="AlphaFoldDB" id="A0A1F5H3J5"/>
<reference evidence="2 3" key="1">
    <citation type="journal article" date="2016" name="Nat. Commun.">
        <title>Thousands of microbial genomes shed light on interconnected biogeochemical processes in an aquifer system.</title>
        <authorList>
            <person name="Anantharaman K."/>
            <person name="Brown C.T."/>
            <person name="Hug L.A."/>
            <person name="Sharon I."/>
            <person name="Castelle C.J."/>
            <person name="Probst A.J."/>
            <person name="Thomas B.C."/>
            <person name="Singh A."/>
            <person name="Wilkins M.J."/>
            <person name="Karaoz U."/>
            <person name="Brodie E.L."/>
            <person name="Williams K.H."/>
            <person name="Hubbard S.S."/>
            <person name="Banfield J.F."/>
        </authorList>
    </citation>
    <scope>NUCLEOTIDE SEQUENCE [LARGE SCALE GENOMIC DNA]</scope>
</reference>
<sequence>MKKAWPAGRQGFTLPFILIVLASILVSGVIYFRFQNKSSNPKAPAASPPTSTDAYGTWKTYKNTAQGFSIRYPKEWFVKEYGDWAVDFQAADPKIQEASPAAVKVRYSISQDQVDLKEFEKIYKARVGEDIYEPLDVKSIINKNKNSEVGGYMTVDYSINRNFTALEGPRGEHRHIYEINKDGTVLKFLATAQTEDEFKIFDPIFQKMISSLKF</sequence>
<gene>
    <name evidence="2" type="ORF">A3B54_04835</name>
</gene>